<dbReference type="RefSeq" id="WP_090620833.1">
    <property type="nucleotide sequence ID" value="NZ_FOFD01000006.1"/>
</dbReference>
<name>A0A1H9PS31_9EURY</name>
<keyword evidence="3" id="KW-1185">Reference proteome</keyword>
<protein>
    <submittedName>
        <fullName evidence="2">Uncharacterized protein</fullName>
    </submittedName>
</protein>
<gene>
    <name evidence="2" type="ORF">SAMN04489841_3958</name>
</gene>
<evidence type="ECO:0000313" key="2">
    <source>
        <dbReference type="EMBL" id="SER50992.1"/>
    </source>
</evidence>
<dbReference type="Proteomes" id="UP000199114">
    <property type="component" value="Unassembled WGS sequence"/>
</dbReference>
<dbReference type="EMBL" id="FOFD01000006">
    <property type="protein sequence ID" value="SER50992.1"/>
    <property type="molecule type" value="Genomic_DNA"/>
</dbReference>
<accession>A0A1H9PS31</accession>
<keyword evidence="1" id="KW-0812">Transmembrane</keyword>
<keyword evidence="1" id="KW-1133">Transmembrane helix</keyword>
<keyword evidence="1" id="KW-0472">Membrane</keyword>
<evidence type="ECO:0000313" key="3">
    <source>
        <dbReference type="Proteomes" id="UP000199114"/>
    </source>
</evidence>
<evidence type="ECO:0000256" key="1">
    <source>
        <dbReference type="SAM" id="Phobius"/>
    </source>
</evidence>
<feature type="transmembrane region" description="Helical" evidence="1">
    <location>
        <begin position="12"/>
        <end position="33"/>
    </location>
</feature>
<reference evidence="3" key="1">
    <citation type="submission" date="2016-10" db="EMBL/GenBank/DDBJ databases">
        <authorList>
            <person name="Varghese N."/>
            <person name="Submissions S."/>
        </authorList>
    </citation>
    <scope>NUCLEOTIDE SEQUENCE [LARGE SCALE GENOMIC DNA]</scope>
    <source>
        <strain evidence="3">DSM 25055</strain>
    </source>
</reference>
<organism evidence="2 3">
    <name type="scientific">Natrinema salaciae</name>
    <dbReference type="NCBI Taxonomy" id="1186196"/>
    <lineage>
        <taxon>Archaea</taxon>
        <taxon>Methanobacteriati</taxon>
        <taxon>Methanobacteriota</taxon>
        <taxon>Stenosarchaea group</taxon>
        <taxon>Halobacteria</taxon>
        <taxon>Halobacteriales</taxon>
        <taxon>Natrialbaceae</taxon>
        <taxon>Natrinema</taxon>
    </lineage>
</organism>
<sequence>MIRGGSDLPDALLALVIVGVIAYRGLVALNGAAEASSFSRTFRSTAFAFLDSTATAIVIGVGAVGTTVAFLVWFAGSGRGR</sequence>
<proteinExistence type="predicted"/>
<dbReference type="AlphaFoldDB" id="A0A1H9PS31"/>
<feature type="transmembrane region" description="Helical" evidence="1">
    <location>
        <begin position="53"/>
        <end position="75"/>
    </location>
</feature>